<sequence length="725" mass="78457">MAGVIIEGFPGDSKVTTDKDGNYSAPVTKGWFGEVTLTKDDKIVGTAEFEPVIDDTERNISVTLVPKVNLPIRVVDEQGEPVSGVYLRLHSDQTEDGSGSADSTVGPTGPEGEFIASIPEGWTGTVTLTKDNETLLSQEAVESVTENTTWNFTVPPPTPGDDATPTPGDDATPTPGDDATPTPGDDATPTPGDDATPTPGDDATPTPDNDMITISGRIVDENNEPAPGVVIKVVGDDGVSEEIVSNSDGIYTVTVRKGWTGTLAPSKGNLLFFPLAHHYKDLTESVAEDADFIISRIVVEDIGVFTAGISGEVKMGFLFDGGGYKCELGIFSLDGMEAFERGSDAFIEEAIRRVTDNDRGYIVIRDARQGARYSDKLGTSSEGNFNSGPYKGLTSLPMAPGEKFATVMIPNGTFEEVSRHLQSAGPNTIRQELYPLFSIAVPNHPTLRYGQVAVVKGINAFDETCEDAGYAVVYEDTLMGNNDGDYNDVILYVKGAEVYAPTFDGLMMAGLMPPEKDWRDTDRIGIMDHIYVCPAPDTLWMRVSLEGAAADILVYGPDGSFVGKDGGDMPGATFEWTFDRQQVITLPELEDGAYRIVLRAIGDGGLCRLEVRGGKGEEVFSSEKKFTIDPHQVLKSEIDVPVFVGEDTIVFELPHVPVGPDGRELRFDFNGDGVFDKKDAERLDGMWGKKEGDETYDSFFDLNEDGEIDFYDIIFIANRLYSSVW</sequence>
<feature type="compositionally biased region" description="Low complexity" evidence="1">
    <location>
        <begin position="160"/>
        <end position="208"/>
    </location>
</feature>
<comment type="caution">
    <text evidence="3">The sequence shown here is derived from an EMBL/GenBank/DDBJ whole genome shotgun (WGS) entry which is preliminary data.</text>
</comment>
<accession>A0A401FQW8</accession>
<dbReference type="SUPFAM" id="SSF63446">
    <property type="entry name" value="Type I dockerin domain"/>
    <property type="match status" value="1"/>
</dbReference>
<dbReference type="InterPro" id="IPR002105">
    <property type="entry name" value="Dockerin_1_rpt"/>
</dbReference>
<organism evidence="3 4">
    <name type="scientific">Desulfonema ishimotonii</name>
    <dbReference type="NCBI Taxonomy" id="45657"/>
    <lineage>
        <taxon>Bacteria</taxon>
        <taxon>Pseudomonadati</taxon>
        <taxon>Thermodesulfobacteriota</taxon>
        <taxon>Desulfobacteria</taxon>
        <taxon>Desulfobacterales</taxon>
        <taxon>Desulfococcaceae</taxon>
        <taxon>Desulfonema</taxon>
    </lineage>
</organism>
<dbReference type="Pfam" id="PF13448">
    <property type="entry name" value="DUF4114"/>
    <property type="match status" value="1"/>
</dbReference>
<feature type="compositionally biased region" description="Polar residues" evidence="1">
    <location>
        <begin position="96"/>
        <end position="106"/>
    </location>
</feature>
<dbReference type="EMBL" id="BEXT01000001">
    <property type="protein sequence ID" value="GBC59353.1"/>
    <property type="molecule type" value="Genomic_DNA"/>
</dbReference>
<dbReference type="GO" id="GO:0004553">
    <property type="term" value="F:hydrolase activity, hydrolyzing O-glycosyl compounds"/>
    <property type="evidence" value="ECO:0007669"/>
    <property type="project" value="InterPro"/>
</dbReference>
<dbReference type="Gene3D" id="1.10.1330.10">
    <property type="entry name" value="Dockerin domain"/>
    <property type="match status" value="1"/>
</dbReference>
<feature type="region of interest" description="Disordered" evidence="1">
    <location>
        <begin position="142"/>
        <end position="223"/>
    </location>
</feature>
<dbReference type="AlphaFoldDB" id="A0A401FQW8"/>
<evidence type="ECO:0000259" key="2">
    <source>
        <dbReference type="Pfam" id="PF13448"/>
    </source>
</evidence>
<dbReference type="InterPro" id="IPR036439">
    <property type="entry name" value="Dockerin_dom_sf"/>
</dbReference>
<feature type="region of interest" description="Disordered" evidence="1">
    <location>
        <begin position="91"/>
        <end position="116"/>
    </location>
</feature>
<protein>
    <recommendedName>
        <fullName evidence="2">DUF4114 domain-containing protein</fullName>
    </recommendedName>
</protein>
<dbReference type="SUPFAM" id="SSF49464">
    <property type="entry name" value="Carboxypeptidase regulatory domain-like"/>
    <property type="match status" value="1"/>
</dbReference>
<reference evidence="4" key="1">
    <citation type="submission" date="2017-11" db="EMBL/GenBank/DDBJ databases">
        <authorList>
            <person name="Watanabe M."/>
            <person name="Kojima H."/>
        </authorList>
    </citation>
    <scope>NUCLEOTIDE SEQUENCE [LARGE SCALE GENOMIC DNA]</scope>
    <source>
        <strain evidence="4">Tokyo 01</strain>
    </source>
</reference>
<dbReference type="InterPro" id="IPR008969">
    <property type="entry name" value="CarboxyPept-like_regulatory"/>
</dbReference>
<feature type="domain" description="DUF4114" evidence="2">
    <location>
        <begin position="398"/>
        <end position="495"/>
    </location>
</feature>
<dbReference type="InterPro" id="IPR025193">
    <property type="entry name" value="DUF4114"/>
</dbReference>
<dbReference type="Proteomes" id="UP000288096">
    <property type="component" value="Unassembled WGS sequence"/>
</dbReference>
<proteinExistence type="predicted"/>
<reference evidence="4" key="2">
    <citation type="submission" date="2019-01" db="EMBL/GenBank/DDBJ databases">
        <title>Genome sequence of Desulfonema ishimotonii strain Tokyo 01.</title>
        <authorList>
            <person name="Fukui M."/>
        </authorList>
    </citation>
    <scope>NUCLEOTIDE SEQUENCE [LARGE SCALE GENOMIC DNA]</scope>
    <source>
        <strain evidence="4">Tokyo 01</strain>
    </source>
</reference>
<dbReference type="GO" id="GO:0000272">
    <property type="term" value="P:polysaccharide catabolic process"/>
    <property type="evidence" value="ECO:0007669"/>
    <property type="project" value="InterPro"/>
</dbReference>
<dbReference type="Pfam" id="PF00404">
    <property type="entry name" value="Dockerin_1"/>
    <property type="match status" value="1"/>
</dbReference>
<evidence type="ECO:0000313" key="4">
    <source>
        <dbReference type="Proteomes" id="UP000288096"/>
    </source>
</evidence>
<dbReference type="InterPro" id="IPR018247">
    <property type="entry name" value="EF_Hand_1_Ca_BS"/>
</dbReference>
<gene>
    <name evidence="3" type="ORF">DENIS_0292</name>
</gene>
<evidence type="ECO:0000256" key="1">
    <source>
        <dbReference type="SAM" id="MobiDB-lite"/>
    </source>
</evidence>
<dbReference type="PROSITE" id="PS00018">
    <property type="entry name" value="EF_HAND_1"/>
    <property type="match status" value="1"/>
</dbReference>
<name>A0A401FQW8_9BACT</name>
<keyword evidence="4" id="KW-1185">Reference proteome</keyword>
<evidence type="ECO:0000313" key="3">
    <source>
        <dbReference type="EMBL" id="GBC59353.1"/>
    </source>
</evidence>